<sequence length="320" mass="34175">MIVTDVKELIGNTPLFAFDADALGGKPGSRIFAKLEYLNPGGSVKDRLGLQLIHQAILRGEIDRQTTIIEPTAGNTGIGMALAGIEHGLSMIFVIPEKFSLEKQQLIRALGAQIVHTPTVDGIQGAIEKAKSLAKEIPNSYLPLQFHHAENPLAYSKTLGPEIYQELHGNIDSFVAGVGSGGTFAGVATYLAKQNAQIRMVAVEPEGSILNGGSAHGHEIEGIGVEFIPQFFDGLTIDTIDTISDEEGFRYTRHLAKQYGLLVGSSSGAALAASVKESWRLPSGSKIVTLFPDSGDRYLSKKIYEGPSDLIDNGGKTDAF</sequence>
<dbReference type="GO" id="GO:0006535">
    <property type="term" value="P:cysteine biosynthetic process from serine"/>
    <property type="evidence" value="ECO:0007669"/>
    <property type="project" value="InterPro"/>
</dbReference>
<dbReference type="RefSeq" id="WP_086274221.1">
    <property type="nucleotide sequence ID" value="NZ_NGKU01000001.1"/>
</dbReference>
<dbReference type="InterPro" id="IPR001216">
    <property type="entry name" value="P-phosphate_BS"/>
</dbReference>
<gene>
    <name evidence="8" type="ORF">A5886_001322</name>
</gene>
<dbReference type="PROSITE" id="PS00901">
    <property type="entry name" value="CYS_SYNTHASE"/>
    <property type="match status" value="1"/>
</dbReference>
<keyword evidence="6" id="KW-0198">Cysteine biosynthesis</keyword>
<evidence type="ECO:0000256" key="4">
    <source>
        <dbReference type="ARBA" id="ARBA00022679"/>
    </source>
</evidence>
<dbReference type="Pfam" id="PF00291">
    <property type="entry name" value="PALP"/>
    <property type="match status" value="1"/>
</dbReference>
<comment type="caution">
    <text evidence="8">The sequence shown here is derived from an EMBL/GenBank/DDBJ whole genome shotgun (WGS) entry which is preliminary data.</text>
</comment>
<evidence type="ECO:0000256" key="2">
    <source>
        <dbReference type="ARBA" id="ARBA00007103"/>
    </source>
</evidence>
<dbReference type="SUPFAM" id="SSF53686">
    <property type="entry name" value="Tryptophan synthase beta subunit-like PLP-dependent enzymes"/>
    <property type="match status" value="1"/>
</dbReference>
<dbReference type="InterPro" id="IPR001926">
    <property type="entry name" value="TrpB-like_PALP"/>
</dbReference>
<evidence type="ECO:0000313" key="9">
    <source>
        <dbReference type="Proteomes" id="UP000195043"/>
    </source>
</evidence>
<dbReference type="InterPro" id="IPR036052">
    <property type="entry name" value="TrpB-like_PALP_sf"/>
</dbReference>
<dbReference type="GO" id="GO:0016765">
    <property type="term" value="F:transferase activity, transferring alkyl or aryl (other than methyl) groups"/>
    <property type="evidence" value="ECO:0007669"/>
    <property type="project" value="UniProtKB-ARBA"/>
</dbReference>
<dbReference type="PANTHER" id="PTHR10314">
    <property type="entry name" value="CYSTATHIONINE BETA-SYNTHASE"/>
    <property type="match status" value="1"/>
</dbReference>
<evidence type="ECO:0000256" key="5">
    <source>
        <dbReference type="ARBA" id="ARBA00022898"/>
    </source>
</evidence>
<keyword evidence="9" id="KW-1185">Reference proteome</keyword>
<comment type="cofactor">
    <cofactor evidence="1">
        <name>pyridoxal 5'-phosphate</name>
        <dbReference type="ChEBI" id="CHEBI:597326"/>
    </cofactor>
</comment>
<keyword evidence="3" id="KW-0028">Amino-acid biosynthesis</keyword>
<dbReference type="InterPro" id="IPR050214">
    <property type="entry name" value="Cys_Synth/Cystath_Beta-Synth"/>
</dbReference>
<feature type="domain" description="Tryptophan synthase beta chain-like PALP" evidence="7">
    <location>
        <begin position="7"/>
        <end position="293"/>
    </location>
</feature>
<dbReference type="FunFam" id="3.40.50.1100:FF:000118">
    <property type="entry name" value="Related to CYS4-cystathionine beta-synthase"/>
    <property type="match status" value="1"/>
</dbReference>
<evidence type="ECO:0000259" key="7">
    <source>
        <dbReference type="Pfam" id="PF00291"/>
    </source>
</evidence>
<accession>A0A242A5D2</accession>
<evidence type="ECO:0000256" key="3">
    <source>
        <dbReference type="ARBA" id="ARBA00022605"/>
    </source>
</evidence>
<comment type="similarity">
    <text evidence="2">Belongs to the cysteine synthase/cystathionine beta-synthase family.</text>
</comment>
<dbReference type="EMBL" id="NGKU01000001">
    <property type="protein sequence ID" value="OTN76245.1"/>
    <property type="molecule type" value="Genomic_DNA"/>
</dbReference>
<dbReference type="CDD" id="cd01561">
    <property type="entry name" value="CBS_like"/>
    <property type="match status" value="1"/>
</dbReference>
<reference evidence="8 9" key="1">
    <citation type="submission" date="2017-05" db="EMBL/GenBank/DDBJ databases">
        <title>The Genome Sequence of Enterococcus sp. 8G7_MSG3316.</title>
        <authorList>
            <consortium name="The Broad Institute Genomics Platform"/>
            <consortium name="The Broad Institute Genomic Center for Infectious Diseases"/>
            <person name="Earl A."/>
            <person name="Manson A."/>
            <person name="Schwartman J."/>
            <person name="Gilmore M."/>
            <person name="Abouelleil A."/>
            <person name="Cao P."/>
            <person name="Chapman S."/>
            <person name="Cusick C."/>
            <person name="Shea T."/>
            <person name="Young S."/>
            <person name="Neafsey D."/>
            <person name="Nusbaum C."/>
            <person name="Birren B."/>
        </authorList>
    </citation>
    <scope>NUCLEOTIDE SEQUENCE [LARGE SCALE GENOMIC DNA]</scope>
    <source>
        <strain evidence="8 9">8G7_MSG3316</strain>
    </source>
</reference>
<dbReference type="AlphaFoldDB" id="A0A242A5D2"/>
<evidence type="ECO:0000256" key="1">
    <source>
        <dbReference type="ARBA" id="ARBA00001933"/>
    </source>
</evidence>
<keyword evidence="5" id="KW-0663">Pyridoxal phosphate</keyword>
<dbReference type="Proteomes" id="UP000195043">
    <property type="component" value="Unassembled WGS sequence"/>
</dbReference>
<dbReference type="FunFam" id="3.40.50.1100:FF:000016">
    <property type="entry name" value="Cysteine synthase A"/>
    <property type="match status" value="1"/>
</dbReference>
<evidence type="ECO:0000256" key="6">
    <source>
        <dbReference type="ARBA" id="ARBA00023192"/>
    </source>
</evidence>
<organism evidence="8 9">
    <name type="scientific">Candidatus Enterococcus testudinis</name>
    <dbReference type="NCBI Taxonomy" id="1834191"/>
    <lineage>
        <taxon>Bacteria</taxon>
        <taxon>Bacillati</taxon>
        <taxon>Bacillota</taxon>
        <taxon>Bacilli</taxon>
        <taxon>Lactobacillales</taxon>
        <taxon>Enterococcaceae</taxon>
        <taxon>Enterococcus</taxon>
    </lineage>
</organism>
<evidence type="ECO:0000313" key="8">
    <source>
        <dbReference type="EMBL" id="OTN76245.1"/>
    </source>
</evidence>
<dbReference type="Gene3D" id="3.40.50.1100">
    <property type="match status" value="2"/>
</dbReference>
<protein>
    <recommendedName>
        <fullName evidence="7">Tryptophan synthase beta chain-like PALP domain-containing protein</fullName>
    </recommendedName>
</protein>
<name>A0A242A5D2_9ENTE</name>
<keyword evidence="4" id="KW-0808">Transferase</keyword>
<dbReference type="OrthoDB" id="9808024at2"/>
<dbReference type="STRING" id="1834191.A5886_001322"/>
<proteinExistence type="inferred from homology"/>